<name>A0ABD0NYJ2_CIRMR</name>
<keyword evidence="2" id="KW-1185">Reference proteome</keyword>
<evidence type="ECO:0000313" key="2">
    <source>
        <dbReference type="Proteomes" id="UP001529510"/>
    </source>
</evidence>
<dbReference type="Proteomes" id="UP001529510">
    <property type="component" value="Unassembled WGS sequence"/>
</dbReference>
<dbReference type="EMBL" id="JAMKFB020000019">
    <property type="protein sequence ID" value="KAL0166315.1"/>
    <property type="molecule type" value="Genomic_DNA"/>
</dbReference>
<proteinExistence type="predicted"/>
<feature type="non-terminal residue" evidence="1">
    <location>
        <position position="76"/>
    </location>
</feature>
<evidence type="ECO:0000313" key="1">
    <source>
        <dbReference type="EMBL" id="KAL0166315.1"/>
    </source>
</evidence>
<gene>
    <name evidence="1" type="ORF">M9458_038159</name>
</gene>
<organism evidence="1 2">
    <name type="scientific">Cirrhinus mrigala</name>
    <name type="common">Mrigala</name>
    <dbReference type="NCBI Taxonomy" id="683832"/>
    <lineage>
        <taxon>Eukaryota</taxon>
        <taxon>Metazoa</taxon>
        <taxon>Chordata</taxon>
        <taxon>Craniata</taxon>
        <taxon>Vertebrata</taxon>
        <taxon>Euteleostomi</taxon>
        <taxon>Actinopterygii</taxon>
        <taxon>Neopterygii</taxon>
        <taxon>Teleostei</taxon>
        <taxon>Ostariophysi</taxon>
        <taxon>Cypriniformes</taxon>
        <taxon>Cyprinidae</taxon>
        <taxon>Labeoninae</taxon>
        <taxon>Labeonini</taxon>
        <taxon>Cirrhinus</taxon>
    </lineage>
</organism>
<accession>A0ABD0NYJ2</accession>
<comment type="caution">
    <text evidence="1">The sequence shown here is derived from an EMBL/GenBank/DDBJ whole genome shotgun (WGS) entry which is preliminary data.</text>
</comment>
<protein>
    <submittedName>
        <fullName evidence="1">Uncharacterized protein</fullName>
    </submittedName>
</protein>
<dbReference type="AlphaFoldDB" id="A0ABD0NYJ2"/>
<reference evidence="1 2" key="1">
    <citation type="submission" date="2024-05" db="EMBL/GenBank/DDBJ databases">
        <title>Genome sequencing and assembly of Indian major carp, Cirrhinus mrigala (Hamilton, 1822).</title>
        <authorList>
            <person name="Mohindra V."/>
            <person name="Chowdhury L.M."/>
            <person name="Lal K."/>
            <person name="Jena J.K."/>
        </authorList>
    </citation>
    <scope>NUCLEOTIDE SEQUENCE [LARGE SCALE GENOMIC DNA]</scope>
    <source>
        <strain evidence="1">CM1030</strain>
        <tissue evidence="1">Blood</tissue>
    </source>
</reference>
<sequence length="76" mass="8672">MVSVERHLWLTLTDIKEKDKTFLLDAPISKVGLFGDAVTTVVEKFRAAKQQSATFRQLIPCSHQRFVHARLLYSAI</sequence>